<dbReference type="Pfam" id="PF08450">
    <property type="entry name" value="SGL"/>
    <property type="match status" value="1"/>
</dbReference>
<evidence type="ECO:0000259" key="3">
    <source>
        <dbReference type="Pfam" id="PF08450"/>
    </source>
</evidence>
<evidence type="ECO:0000313" key="5">
    <source>
        <dbReference type="Proteomes" id="UP000199417"/>
    </source>
</evidence>
<feature type="chain" id="PRO_5011455112" evidence="2">
    <location>
        <begin position="26"/>
        <end position="384"/>
    </location>
</feature>
<protein>
    <submittedName>
        <fullName evidence="4">SMP-30/Gluconolaconase/LRE-like region-containing protein</fullName>
    </submittedName>
</protein>
<evidence type="ECO:0000256" key="2">
    <source>
        <dbReference type="SAM" id="SignalP"/>
    </source>
</evidence>
<dbReference type="InterPro" id="IPR013658">
    <property type="entry name" value="SGL"/>
</dbReference>
<feature type="domain" description="SMP-30/Gluconolactonase/LRE-like region" evidence="3">
    <location>
        <begin position="242"/>
        <end position="371"/>
    </location>
</feature>
<dbReference type="STRING" id="168276.SAMN05444580_11752"/>
<dbReference type="Proteomes" id="UP000199417">
    <property type="component" value="Unassembled WGS sequence"/>
</dbReference>
<keyword evidence="5" id="KW-1185">Reference proteome</keyword>
<organism evidence="4 5">
    <name type="scientific">Rhodococcus tukisamuensis</name>
    <dbReference type="NCBI Taxonomy" id="168276"/>
    <lineage>
        <taxon>Bacteria</taxon>
        <taxon>Bacillati</taxon>
        <taxon>Actinomycetota</taxon>
        <taxon>Actinomycetes</taxon>
        <taxon>Mycobacteriales</taxon>
        <taxon>Nocardiaceae</taxon>
        <taxon>Rhodococcus</taxon>
    </lineage>
</organism>
<dbReference type="AlphaFoldDB" id="A0A1G7CX44"/>
<accession>A0A1G7CX44</accession>
<dbReference type="RefSeq" id="WP_245709523.1">
    <property type="nucleotide sequence ID" value="NZ_FNAB01000017.1"/>
</dbReference>
<dbReference type="SUPFAM" id="SSF63829">
    <property type="entry name" value="Calcium-dependent phosphotriesterase"/>
    <property type="match status" value="1"/>
</dbReference>
<dbReference type="InterPro" id="IPR011042">
    <property type="entry name" value="6-blade_b-propeller_TolB-like"/>
</dbReference>
<reference evidence="4 5" key="1">
    <citation type="submission" date="2016-10" db="EMBL/GenBank/DDBJ databases">
        <authorList>
            <person name="de Groot N.N."/>
        </authorList>
    </citation>
    <scope>NUCLEOTIDE SEQUENCE [LARGE SCALE GENOMIC DNA]</scope>
    <source>
        <strain evidence="4 5">JCM 11308</strain>
    </source>
</reference>
<dbReference type="Gene3D" id="2.120.10.30">
    <property type="entry name" value="TolB, C-terminal domain"/>
    <property type="match status" value="2"/>
</dbReference>
<dbReference type="EMBL" id="FNAB01000017">
    <property type="protein sequence ID" value="SDE43892.1"/>
    <property type="molecule type" value="Genomic_DNA"/>
</dbReference>
<gene>
    <name evidence="4" type="ORF">SAMN05444580_11752</name>
</gene>
<feature type="compositionally biased region" description="Pro residues" evidence="1">
    <location>
        <begin position="57"/>
        <end position="77"/>
    </location>
</feature>
<feature type="region of interest" description="Disordered" evidence="1">
    <location>
        <begin position="39"/>
        <end position="79"/>
    </location>
</feature>
<keyword evidence="2" id="KW-0732">Signal</keyword>
<sequence length="384" mass="37523">MILTRVAMVGAVVAGALVGAPLAGAQPVPVPPAPAVPAPVPPAADPAAAQPSSVAPTPTPTPTTEPVPAPVGAPAPAPAATVVPATTTAVPTTTAAPAATTQPAPAPAACVPWTVSTVASGFGMLENLAFDGRGNMLLSEGAPSGGGALRTLTAKGEKGDLVEDVNSPGGIVVDGSRALFTTGNNAMSGLMGATNGTVESVNLDTGERTTLAKGLTMPNGLAQLADGDLLTTTALGDSVGITRIPAGGGESKRLSVDLGSVNGIAATADGKVVVDTSFDATSAVHVLDAADLTAAPQTVKLPGDGRTNIADDLAVGEDGSVYVALNGAGKVVRVDPVSGNQCDIATGITMPSSVRFGAGDGWDPTALYATSFDGKVRKLVPPTR</sequence>
<feature type="compositionally biased region" description="Low complexity" evidence="1">
    <location>
        <begin position="45"/>
        <end position="56"/>
    </location>
</feature>
<proteinExistence type="predicted"/>
<evidence type="ECO:0000313" key="4">
    <source>
        <dbReference type="EMBL" id="SDE43892.1"/>
    </source>
</evidence>
<evidence type="ECO:0000256" key="1">
    <source>
        <dbReference type="SAM" id="MobiDB-lite"/>
    </source>
</evidence>
<feature type="signal peptide" evidence="2">
    <location>
        <begin position="1"/>
        <end position="25"/>
    </location>
</feature>
<name>A0A1G7CX44_9NOCA</name>